<sequence length="43" mass="4832">MKAVQERAGHAKMGTTFDIYGHALPEEDQEAIVYTEEMFGKTT</sequence>
<dbReference type="GO" id="GO:0015074">
    <property type="term" value="P:DNA integration"/>
    <property type="evidence" value="ECO:0007669"/>
    <property type="project" value="InterPro"/>
</dbReference>
<proteinExistence type="predicted"/>
<evidence type="ECO:0000256" key="1">
    <source>
        <dbReference type="ARBA" id="ARBA00023172"/>
    </source>
</evidence>
<dbReference type="SUPFAM" id="SSF56349">
    <property type="entry name" value="DNA breaking-rejoining enzymes"/>
    <property type="match status" value="1"/>
</dbReference>
<evidence type="ECO:0000313" key="3">
    <source>
        <dbReference type="Proteomes" id="UP000247978"/>
    </source>
</evidence>
<evidence type="ECO:0000313" key="2">
    <source>
        <dbReference type="EMBL" id="PXW81647.1"/>
    </source>
</evidence>
<gene>
    <name evidence="2" type="ORF">DFR56_12020</name>
</gene>
<dbReference type="GO" id="GO:0003677">
    <property type="term" value="F:DNA binding"/>
    <property type="evidence" value="ECO:0007669"/>
    <property type="project" value="InterPro"/>
</dbReference>
<dbReference type="Proteomes" id="UP000247978">
    <property type="component" value="Unassembled WGS sequence"/>
</dbReference>
<dbReference type="InterPro" id="IPR013762">
    <property type="entry name" value="Integrase-like_cat_sf"/>
</dbReference>
<evidence type="ECO:0008006" key="4">
    <source>
        <dbReference type="Google" id="ProtNLM"/>
    </source>
</evidence>
<reference evidence="2 3" key="1">
    <citation type="submission" date="2018-05" db="EMBL/GenBank/DDBJ databases">
        <title>Genomic Encyclopedia of Type Strains, Phase IV (KMG-IV): sequencing the most valuable type-strain genomes for metagenomic binning, comparative biology and taxonomic classification.</title>
        <authorList>
            <person name="Goeker M."/>
        </authorList>
    </citation>
    <scope>NUCLEOTIDE SEQUENCE [LARGE SCALE GENOMIC DNA]</scope>
    <source>
        <strain evidence="2 3">DSM 28556</strain>
    </source>
</reference>
<keyword evidence="3" id="KW-1185">Reference proteome</keyword>
<comment type="caution">
    <text evidence="2">The sequence shown here is derived from an EMBL/GenBank/DDBJ whole genome shotgun (WGS) entry which is preliminary data.</text>
</comment>
<dbReference type="InterPro" id="IPR011010">
    <property type="entry name" value="DNA_brk_join_enz"/>
</dbReference>
<dbReference type="GO" id="GO:0006310">
    <property type="term" value="P:DNA recombination"/>
    <property type="evidence" value="ECO:0007669"/>
    <property type="project" value="UniProtKB-KW"/>
</dbReference>
<protein>
    <recommendedName>
        <fullName evidence="4">Phage integrase family protein</fullName>
    </recommendedName>
</protein>
<name>A0A2V3VIV9_9BACI</name>
<dbReference type="RefSeq" id="WP_280523481.1">
    <property type="nucleotide sequence ID" value="NZ_JBHUHB010000001.1"/>
</dbReference>
<dbReference type="Gene3D" id="1.10.443.10">
    <property type="entry name" value="Intergrase catalytic core"/>
    <property type="match status" value="1"/>
</dbReference>
<dbReference type="EMBL" id="QJJQ01000020">
    <property type="protein sequence ID" value="PXW81647.1"/>
    <property type="molecule type" value="Genomic_DNA"/>
</dbReference>
<keyword evidence="1" id="KW-0233">DNA recombination</keyword>
<dbReference type="AlphaFoldDB" id="A0A2V3VIV9"/>
<organism evidence="2 3">
    <name type="scientific">Pseudogracilibacillus auburnensis</name>
    <dbReference type="NCBI Taxonomy" id="1494959"/>
    <lineage>
        <taxon>Bacteria</taxon>
        <taxon>Bacillati</taxon>
        <taxon>Bacillota</taxon>
        <taxon>Bacilli</taxon>
        <taxon>Bacillales</taxon>
        <taxon>Bacillaceae</taxon>
        <taxon>Pseudogracilibacillus</taxon>
    </lineage>
</organism>
<accession>A0A2V3VIV9</accession>